<reference evidence="3 4" key="1">
    <citation type="submission" date="2018-04" db="EMBL/GenBank/DDBJ databases">
        <title>Genomic Encyclopedia of Type Strains, Phase IV (KMG-IV): sequencing the most valuable type-strain genomes for metagenomic binning, comparative biology and taxonomic classification.</title>
        <authorList>
            <person name="Goeker M."/>
        </authorList>
    </citation>
    <scope>NUCLEOTIDE SEQUENCE [LARGE SCALE GENOMIC DNA]</scope>
    <source>
        <strain evidence="3 4">DSM 26588</strain>
    </source>
</reference>
<feature type="compositionally biased region" description="Pro residues" evidence="1">
    <location>
        <begin position="33"/>
        <end position="47"/>
    </location>
</feature>
<comment type="caution">
    <text evidence="3">The sequence shown here is derived from an EMBL/GenBank/DDBJ whole genome shotgun (WGS) entry which is preliminary data.</text>
</comment>
<dbReference type="Proteomes" id="UP000245778">
    <property type="component" value="Unassembled WGS sequence"/>
</dbReference>
<dbReference type="EMBL" id="QEKK01000001">
    <property type="protein sequence ID" value="PVY59856.1"/>
    <property type="molecule type" value="Genomic_DNA"/>
</dbReference>
<gene>
    <name evidence="3" type="ORF">C7373_101370</name>
</gene>
<dbReference type="OrthoDB" id="10005555at2"/>
<evidence type="ECO:0000313" key="3">
    <source>
        <dbReference type="EMBL" id="PVY59856.1"/>
    </source>
</evidence>
<evidence type="ECO:0008006" key="5">
    <source>
        <dbReference type="Google" id="ProtNLM"/>
    </source>
</evidence>
<evidence type="ECO:0000256" key="2">
    <source>
        <dbReference type="SAM" id="SignalP"/>
    </source>
</evidence>
<protein>
    <recommendedName>
        <fullName evidence="5">Lipoprotein</fullName>
    </recommendedName>
</protein>
<feature type="region of interest" description="Disordered" evidence="1">
    <location>
        <begin position="31"/>
        <end position="82"/>
    </location>
</feature>
<keyword evidence="2" id="KW-0732">Signal</keyword>
<feature type="chain" id="PRO_5039128611" description="Lipoprotein" evidence="2">
    <location>
        <begin position="23"/>
        <end position="255"/>
    </location>
</feature>
<name>A0A2U1CG27_9FIRM</name>
<sequence length="255" mass="26685">MNCRLCAFCCALALAFSLSACSGDKPITHASPTPAPTPSVSPTPSPSPSASEPAPEITPEPSPVPTPTESAGPDAAPVGAQLPGAWNDREAQVSFGMSPGTDCPLAVFDARVGLNDLSVSLVPLGSGPDIQSFLEADIRIPHTSVSYDSGADALVLRLENTVLETGDPAEAAGNDDWVFDFIGEHGLRYPHSFPMGSIGEDNRFFERAAISTDGTDTTITLRLTGKAMSYRVESGSLDVEGMLPYFRILFSEAPA</sequence>
<feature type="compositionally biased region" description="Pro residues" evidence="1">
    <location>
        <begin position="56"/>
        <end position="66"/>
    </location>
</feature>
<dbReference type="AlphaFoldDB" id="A0A2U1CG27"/>
<feature type="signal peptide" evidence="2">
    <location>
        <begin position="1"/>
        <end position="22"/>
    </location>
</feature>
<dbReference type="PROSITE" id="PS51257">
    <property type="entry name" value="PROKAR_LIPOPROTEIN"/>
    <property type="match status" value="1"/>
</dbReference>
<accession>A0A2U1CG27</accession>
<organism evidence="3 4">
    <name type="scientific">Intestinimonas butyriciproducens</name>
    <dbReference type="NCBI Taxonomy" id="1297617"/>
    <lineage>
        <taxon>Bacteria</taxon>
        <taxon>Bacillati</taxon>
        <taxon>Bacillota</taxon>
        <taxon>Clostridia</taxon>
        <taxon>Eubacteriales</taxon>
        <taxon>Intestinimonas</taxon>
    </lineage>
</organism>
<dbReference type="RefSeq" id="WP_075705110.1">
    <property type="nucleotide sequence ID" value="NZ_CAUFHD010000005.1"/>
</dbReference>
<evidence type="ECO:0000313" key="4">
    <source>
        <dbReference type="Proteomes" id="UP000245778"/>
    </source>
</evidence>
<proteinExistence type="predicted"/>
<dbReference type="GeneID" id="93227899"/>
<evidence type="ECO:0000256" key="1">
    <source>
        <dbReference type="SAM" id="MobiDB-lite"/>
    </source>
</evidence>